<accession>A0A1I1WJZ3</accession>
<dbReference type="Proteomes" id="UP000181976">
    <property type="component" value="Unassembled WGS sequence"/>
</dbReference>
<dbReference type="Pfam" id="PF00512">
    <property type="entry name" value="HisKA"/>
    <property type="match status" value="1"/>
</dbReference>
<sequence>MTKKLQKILAGMTVLLLFPVVIATIYEYVKINENEELISTVYKEQLETIVSSINSYTLDISDTWSTRLELWLKYPTDSNRLKKMVAENQSIKEIYLAKANKTYSLVYGRSPHPDLFSKLDSILNKYSKEIEQLKTYYQNGYRKLISVPGLDDETLLLFIAEDRDEKLNVFFVNIDLLAFFRNQVSPRIQSIAQEHFRIDLVDTTTNILLISSEPNASPMEQYDQKGSMWFFPTIKIGIGLKNQSIADMANRRIREGLRLMALVLLVIFIGIWFLFLSVKREIELARIKSEFISNVSHEIRTPLALISMYIETLEMGRIKTIEKVNEYYRIIGKETQRLTGMVNKILNFSRLESGRQKFDFDTCNLNIITQKVLDTYQFHLKNKGFDVKYFPADRLKPIRCDREAIADALINLIDNAIKYSRDIKKIEITTGTRKNYTFVEVKDHGPGIPKKKQKLVFDKFYRITTGHLAHEVKGTGLGLAIVNEIVKAHKGKVTLTSKPGEGCTFRLYFPILFTDKDLSNNNI</sequence>
<feature type="domain" description="Histidine kinase" evidence="9">
    <location>
        <begin position="294"/>
        <end position="513"/>
    </location>
</feature>
<dbReference type="AlphaFoldDB" id="A0A1I1WJZ3"/>
<proteinExistence type="predicted"/>
<feature type="transmembrane region" description="Helical" evidence="8">
    <location>
        <begin position="259"/>
        <end position="278"/>
    </location>
</feature>
<evidence type="ECO:0000256" key="4">
    <source>
        <dbReference type="ARBA" id="ARBA00022679"/>
    </source>
</evidence>
<dbReference type="InterPro" id="IPR036097">
    <property type="entry name" value="HisK_dim/P_sf"/>
</dbReference>
<dbReference type="InterPro" id="IPR004358">
    <property type="entry name" value="Sig_transdc_His_kin-like_C"/>
</dbReference>
<dbReference type="GO" id="GO:0000155">
    <property type="term" value="F:phosphorelay sensor kinase activity"/>
    <property type="evidence" value="ECO:0007669"/>
    <property type="project" value="InterPro"/>
</dbReference>
<evidence type="ECO:0000256" key="6">
    <source>
        <dbReference type="ARBA" id="ARBA00023012"/>
    </source>
</evidence>
<evidence type="ECO:0000256" key="3">
    <source>
        <dbReference type="ARBA" id="ARBA00022553"/>
    </source>
</evidence>
<evidence type="ECO:0000259" key="9">
    <source>
        <dbReference type="PROSITE" id="PS50109"/>
    </source>
</evidence>
<evidence type="ECO:0000256" key="8">
    <source>
        <dbReference type="SAM" id="Phobius"/>
    </source>
</evidence>
<evidence type="ECO:0000256" key="7">
    <source>
        <dbReference type="ARBA" id="ARBA00023136"/>
    </source>
</evidence>
<organism evidence="10 11">
    <name type="scientific">Thermophagus xiamenensis</name>
    <dbReference type="NCBI Taxonomy" id="385682"/>
    <lineage>
        <taxon>Bacteria</taxon>
        <taxon>Pseudomonadati</taxon>
        <taxon>Bacteroidota</taxon>
        <taxon>Bacteroidia</taxon>
        <taxon>Marinilabiliales</taxon>
        <taxon>Marinilabiliaceae</taxon>
        <taxon>Thermophagus</taxon>
    </lineage>
</organism>
<dbReference type="SUPFAM" id="SSF55874">
    <property type="entry name" value="ATPase domain of HSP90 chaperone/DNA topoisomerase II/histidine kinase"/>
    <property type="match status" value="1"/>
</dbReference>
<dbReference type="CDD" id="cd00082">
    <property type="entry name" value="HisKA"/>
    <property type="match status" value="1"/>
</dbReference>
<evidence type="ECO:0000256" key="5">
    <source>
        <dbReference type="ARBA" id="ARBA00022777"/>
    </source>
</evidence>
<dbReference type="EC" id="2.7.13.3" evidence="2"/>
<keyword evidence="8" id="KW-1133">Transmembrane helix</keyword>
<evidence type="ECO:0000256" key="2">
    <source>
        <dbReference type="ARBA" id="ARBA00012438"/>
    </source>
</evidence>
<dbReference type="OrthoDB" id="9808898at2"/>
<dbReference type="FunFam" id="1.10.287.130:FF:000001">
    <property type="entry name" value="Two-component sensor histidine kinase"/>
    <property type="match status" value="1"/>
</dbReference>
<dbReference type="PANTHER" id="PTHR43711:SF26">
    <property type="entry name" value="SENSOR HISTIDINE KINASE RCSC"/>
    <property type="match status" value="1"/>
</dbReference>
<dbReference type="InterPro" id="IPR003594">
    <property type="entry name" value="HATPase_dom"/>
</dbReference>
<keyword evidence="6" id="KW-0902">Two-component regulatory system</keyword>
<keyword evidence="3" id="KW-0597">Phosphoprotein</keyword>
<dbReference type="PRINTS" id="PR00344">
    <property type="entry name" value="BCTRLSENSOR"/>
</dbReference>
<evidence type="ECO:0000313" key="11">
    <source>
        <dbReference type="Proteomes" id="UP000181976"/>
    </source>
</evidence>
<keyword evidence="5 10" id="KW-0418">Kinase</keyword>
<dbReference type="Pfam" id="PF02518">
    <property type="entry name" value="HATPase_c"/>
    <property type="match status" value="1"/>
</dbReference>
<keyword evidence="4" id="KW-0808">Transferase</keyword>
<dbReference type="Gene3D" id="3.30.565.10">
    <property type="entry name" value="Histidine kinase-like ATPase, C-terminal domain"/>
    <property type="match status" value="1"/>
</dbReference>
<gene>
    <name evidence="10" type="ORF">SAMN05444380_10464</name>
</gene>
<dbReference type="STRING" id="385682.SAMN05444380_10464"/>
<dbReference type="PANTHER" id="PTHR43711">
    <property type="entry name" value="TWO-COMPONENT HISTIDINE KINASE"/>
    <property type="match status" value="1"/>
</dbReference>
<dbReference type="SMART" id="SM00388">
    <property type="entry name" value="HisKA"/>
    <property type="match status" value="1"/>
</dbReference>
<keyword evidence="7 8" id="KW-0472">Membrane</keyword>
<protein>
    <recommendedName>
        <fullName evidence="2">histidine kinase</fullName>
        <ecNumber evidence="2">2.7.13.3</ecNumber>
    </recommendedName>
</protein>
<comment type="catalytic activity">
    <reaction evidence="1">
        <text>ATP + protein L-histidine = ADP + protein N-phospho-L-histidine.</text>
        <dbReference type="EC" id="2.7.13.3"/>
    </reaction>
</comment>
<dbReference type="InterPro" id="IPR036890">
    <property type="entry name" value="HATPase_C_sf"/>
</dbReference>
<dbReference type="SUPFAM" id="SSF47384">
    <property type="entry name" value="Homodimeric domain of signal transducing histidine kinase"/>
    <property type="match status" value="1"/>
</dbReference>
<evidence type="ECO:0000313" key="10">
    <source>
        <dbReference type="EMBL" id="SFD93420.1"/>
    </source>
</evidence>
<dbReference type="SMART" id="SM00387">
    <property type="entry name" value="HATPase_c"/>
    <property type="match status" value="1"/>
</dbReference>
<reference evidence="10 11" key="1">
    <citation type="submission" date="2016-10" db="EMBL/GenBank/DDBJ databases">
        <authorList>
            <person name="de Groot N.N."/>
        </authorList>
    </citation>
    <scope>NUCLEOTIDE SEQUENCE [LARGE SCALE GENOMIC DNA]</scope>
    <source>
        <strain evidence="10 11">DSM 19012</strain>
    </source>
</reference>
<dbReference type="eggNOG" id="COG2205">
    <property type="taxonomic scope" value="Bacteria"/>
</dbReference>
<keyword evidence="11" id="KW-1185">Reference proteome</keyword>
<name>A0A1I1WJZ3_9BACT</name>
<dbReference type="InterPro" id="IPR005467">
    <property type="entry name" value="His_kinase_dom"/>
</dbReference>
<dbReference type="Gene3D" id="1.10.287.130">
    <property type="match status" value="1"/>
</dbReference>
<dbReference type="InterPro" id="IPR003661">
    <property type="entry name" value="HisK_dim/P_dom"/>
</dbReference>
<dbReference type="CDD" id="cd00075">
    <property type="entry name" value="HATPase"/>
    <property type="match status" value="1"/>
</dbReference>
<dbReference type="PROSITE" id="PS50109">
    <property type="entry name" value="HIS_KIN"/>
    <property type="match status" value="1"/>
</dbReference>
<dbReference type="EMBL" id="FONA01000004">
    <property type="protein sequence ID" value="SFD93420.1"/>
    <property type="molecule type" value="Genomic_DNA"/>
</dbReference>
<dbReference type="InterPro" id="IPR050736">
    <property type="entry name" value="Sensor_HK_Regulatory"/>
</dbReference>
<evidence type="ECO:0000256" key="1">
    <source>
        <dbReference type="ARBA" id="ARBA00000085"/>
    </source>
</evidence>
<keyword evidence="8" id="KW-0812">Transmembrane</keyword>
<dbReference type="FunFam" id="3.30.565.10:FF:000006">
    <property type="entry name" value="Sensor histidine kinase WalK"/>
    <property type="match status" value="1"/>
</dbReference>
<dbReference type="InParanoid" id="A0A1I1WJZ3"/>